<sequence>MKRIIFYTLVFLIACIAGVHAQTFVPTYGTPCTTCVPTGYEKVSGAPTISNPTGVGGNAQNPWYDAIPNPPTSQTSMNLPSGQQKSFMCLKNGNASNDKVQVTVDGFVQGQKYTMNYALLSLRTPSSNYGSSGTVTVSAPNGSIFGSRTTSLNGLINKDWVYETVSFTALSTTLVFTFSSATANGNSGYVGFDIDTYAFDCILPTDQVVLKRNVVTTRYACESVALNGNIASSTPPKAVPVWQKASSPDAGGNSASSFSTGKASANPYYAFYYAADMKCFNTTNSTAALLITKVDAQVSIKQSSITNKCPYAYAELSEAVNFGNSPYNGNKEEIRWFKNNSHQGLPVDNSQATSPGDYYTFFYNFIDKCYSVDISTAKVTVSLKSCPAGTAQVALSSSTAVNTCPATTVNLNNVAVTNQPPLTSLVWFTDQLHQNKVADPSKAGAGTYYAFFTDNATGDFNTHFSTSALTVTINPCETKVNLNLKVFLQGATTQENGVATMRNDLQKFPTSVSTYGLLPTQDPYGGGEVFADINSLPGEDKIVDWVKVEIRSMQNPAVILESKSLLLRSDGSVVDKDGFAPKFSPQFGGVRIAVKHRNHLGVLGLGIVSFNAGTVNYDFSTSLSKAYNVGAPAQMVLTSGVWCMPMGDVQQDYAVDNVDYAIFDNSFNNGEFGTYSNQDLNLDGLVDNVDYSFFDFSFNSGFFSTLINY</sequence>
<evidence type="ECO:0000313" key="2">
    <source>
        <dbReference type="EMBL" id="MCF2499603.1"/>
    </source>
</evidence>
<protein>
    <recommendedName>
        <fullName evidence="4">Carbohydrate binding protein</fullName>
    </recommendedName>
</protein>
<comment type="caution">
    <text evidence="2">The sequence shown here is derived from an EMBL/GenBank/DDBJ whole genome shotgun (WGS) entry which is preliminary data.</text>
</comment>
<feature type="signal peptide" evidence="1">
    <location>
        <begin position="1"/>
        <end position="21"/>
    </location>
</feature>
<reference evidence="2" key="1">
    <citation type="submission" date="2022-01" db="EMBL/GenBank/DDBJ databases">
        <title>Novel species in genus Dyadobacter.</title>
        <authorList>
            <person name="Ma C."/>
        </authorList>
    </citation>
    <scope>NUCLEOTIDE SEQUENCE</scope>
    <source>
        <strain evidence="2">CY357</strain>
    </source>
</reference>
<evidence type="ECO:0000256" key="1">
    <source>
        <dbReference type="SAM" id="SignalP"/>
    </source>
</evidence>
<accession>A0A9X1QD07</accession>
<keyword evidence="1" id="KW-0732">Signal</keyword>
<dbReference type="GO" id="GO:0000272">
    <property type="term" value="P:polysaccharide catabolic process"/>
    <property type="evidence" value="ECO:0007669"/>
    <property type="project" value="InterPro"/>
</dbReference>
<dbReference type="InterPro" id="IPR036439">
    <property type="entry name" value="Dockerin_dom_sf"/>
</dbReference>
<proteinExistence type="predicted"/>
<organism evidence="2 3">
    <name type="scientific">Dyadobacter chenhuakuii</name>
    <dbReference type="NCBI Taxonomy" id="2909339"/>
    <lineage>
        <taxon>Bacteria</taxon>
        <taxon>Pseudomonadati</taxon>
        <taxon>Bacteroidota</taxon>
        <taxon>Cytophagia</taxon>
        <taxon>Cytophagales</taxon>
        <taxon>Spirosomataceae</taxon>
        <taxon>Dyadobacter</taxon>
    </lineage>
</organism>
<dbReference type="Proteomes" id="UP001139411">
    <property type="component" value="Unassembled WGS sequence"/>
</dbReference>
<name>A0A9X1QD07_9BACT</name>
<evidence type="ECO:0008006" key="4">
    <source>
        <dbReference type="Google" id="ProtNLM"/>
    </source>
</evidence>
<dbReference type="AlphaFoldDB" id="A0A9X1QD07"/>
<gene>
    <name evidence="2" type="ORF">L0661_14885</name>
</gene>
<dbReference type="EMBL" id="JAKFFV010000008">
    <property type="protein sequence ID" value="MCF2499603.1"/>
    <property type="molecule type" value="Genomic_DNA"/>
</dbReference>
<dbReference type="Gene3D" id="1.10.1330.10">
    <property type="entry name" value="Dockerin domain"/>
    <property type="match status" value="1"/>
</dbReference>
<evidence type="ECO:0000313" key="3">
    <source>
        <dbReference type="Proteomes" id="UP001139411"/>
    </source>
</evidence>
<feature type="chain" id="PRO_5040803332" description="Carbohydrate binding protein" evidence="1">
    <location>
        <begin position="22"/>
        <end position="709"/>
    </location>
</feature>
<dbReference type="RefSeq" id="WP_235178306.1">
    <property type="nucleotide sequence ID" value="NZ_JAKFFV010000008.1"/>
</dbReference>
<dbReference type="PROSITE" id="PS51257">
    <property type="entry name" value="PROKAR_LIPOPROTEIN"/>
    <property type="match status" value="1"/>
</dbReference>